<proteinExistence type="predicted"/>
<reference evidence="2" key="1">
    <citation type="journal article" date="2002" name="DNA Res.">
        <title>Complete genomic sequence of nitrogen-fixing symbiotic bacterium Bradyrhizobium japonicum USDA110.</title>
        <authorList>
            <person name="Kaneko T."/>
            <person name="Nakamura Y."/>
            <person name="Sato S."/>
            <person name="Minamisawa K."/>
            <person name="Uchiumi T."/>
            <person name="Sasamoto S."/>
            <person name="Watanabe A."/>
            <person name="Idesawa K."/>
            <person name="Iriguchi M."/>
            <person name="Kawashima K."/>
            <person name="Kohara M."/>
            <person name="Matsumoto M."/>
            <person name="Shimpo S."/>
            <person name="Tsuruoka H."/>
            <person name="Wada T."/>
            <person name="Yamada M."/>
            <person name="Tabata S."/>
        </authorList>
    </citation>
    <scope>NUCLEOTIDE SEQUENCE [LARGE SCALE GENOMIC DNA]</scope>
    <source>
        <strain evidence="2">JCM 10833 / BCRC 13528 / IAM 13628 / NBRC 14792 / USDA 110</strain>
    </source>
</reference>
<accession>Q89UB2</accession>
<dbReference type="AlphaFoldDB" id="Q89UB2"/>
<evidence type="ECO:0000313" key="2">
    <source>
        <dbReference type="Proteomes" id="UP000002526"/>
    </source>
</evidence>
<keyword evidence="2" id="KW-1185">Reference proteome</keyword>
<protein>
    <submittedName>
        <fullName evidence="1">Bsr1505 protein</fullName>
    </submittedName>
</protein>
<sequence>MANEPSKNSLVYRRLSFRLYDWNCPRLDTEWLLSTLFDASLLSTFKAAGLPAALFCVSLRLNSKERPAETISELVAGLRVPPAQ</sequence>
<dbReference type="Proteomes" id="UP000002526">
    <property type="component" value="Chromosome"/>
</dbReference>
<dbReference type="InParanoid" id="Q89UB2"/>
<evidence type="ECO:0000313" key="1">
    <source>
        <dbReference type="EMBL" id="BAC46770.1"/>
    </source>
</evidence>
<dbReference type="EnsemblBacteria" id="BAC46770">
    <property type="protein sequence ID" value="BAC46770"/>
    <property type="gene ID" value="BAC46770"/>
</dbReference>
<name>Q89UB2_BRADU</name>
<dbReference type="EMBL" id="BA000040">
    <property type="protein sequence ID" value="BAC46770.1"/>
    <property type="molecule type" value="Genomic_DNA"/>
</dbReference>
<dbReference type="HOGENOM" id="CLU_2521033_0_0_5"/>
<dbReference type="KEGG" id="bja:bsr1505"/>
<gene>
    <name evidence="1" type="ordered locus">bsr1505</name>
</gene>
<dbReference type="OrthoDB" id="8243170at2"/>
<organism evidence="1 2">
    <name type="scientific">Bradyrhizobium diazoefficiens (strain JCM 10833 / BCRC 13528 / IAM 13628 / NBRC 14792 / USDA 110)</name>
    <dbReference type="NCBI Taxonomy" id="224911"/>
    <lineage>
        <taxon>Bacteria</taxon>
        <taxon>Pseudomonadati</taxon>
        <taxon>Pseudomonadota</taxon>
        <taxon>Alphaproteobacteria</taxon>
        <taxon>Hyphomicrobiales</taxon>
        <taxon>Nitrobacteraceae</taxon>
        <taxon>Bradyrhizobium</taxon>
    </lineage>
</organism>